<dbReference type="GO" id="GO:0004672">
    <property type="term" value="F:protein kinase activity"/>
    <property type="evidence" value="ECO:0007669"/>
    <property type="project" value="InterPro"/>
</dbReference>
<dbReference type="GO" id="GO:0005524">
    <property type="term" value="F:ATP binding"/>
    <property type="evidence" value="ECO:0007669"/>
    <property type="project" value="UniProtKB-KW"/>
</dbReference>
<organism evidence="6 7">
    <name type="scientific">Favolaschia claudopus</name>
    <dbReference type="NCBI Taxonomy" id="2862362"/>
    <lineage>
        <taxon>Eukaryota</taxon>
        <taxon>Fungi</taxon>
        <taxon>Dikarya</taxon>
        <taxon>Basidiomycota</taxon>
        <taxon>Agaricomycotina</taxon>
        <taxon>Agaricomycetes</taxon>
        <taxon>Agaricomycetidae</taxon>
        <taxon>Agaricales</taxon>
        <taxon>Marasmiineae</taxon>
        <taxon>Mycenaceae</taxon>
        <taxon>Favolaschia</taxon>
    </lineage>
</organism>
<keyword evidence="4" id="KW-1133">Transmembrane helix</keyword>
<evidence type="ECO:0000256" key="1">
    <source>
        <dbReference type="ARBA" id="ARBA00022741"/>
    </source>
</evidence>
<keyword evidence="2" id="KW-0067">ATP-binding</keyword>
<dbReference type="InterPro" id="IPR001245">
    <property type="entry name" value="Ser-Thr/Tyr_kinase_cat_dom"/>
</dbReference>
<keyword evidence="4" id="KW-0472">Membrane</keyword>
<keyword evidence="7" id="KW-1185">Reference proteome</keyword>
<dbReference type="InterPro" id="IPR000719">
    <property type="entry name" value="Prot_kinase_dom"/>
</dbReference>
<evidence type="ECO:0000256" key="4">
    <source>
        <dbReference type="SAM" id="Phobius"/>
    </source>
</evidence>
<dbReference type="AlphaFoldDB" id="A0AAW0CYP8"/>
<gene>
    <name evidence="6" type="ORF">R3P38DRAFT_3177298</name>
</gene>
<evidence type="ECO:0000256" key="3">
    <source>
        <dbReference type="SAM" id="MobiDB-lite"/>
    </source>
</evidence>
<protein>
    <submittedName>
        <fullName evidence="6">Serine/threonine-protein kinase STY8</fullName>
    </submittedName>
</protein>
<dbReference type="EMBL" id="JAWWNJ010000011">
    <property type="protein sequence ID" value="KAK7045071.1"/>
    <property type="molecule type" value="Genomic_DNA"/>
</dbReference>
<keyword evidence="4" id="KW-0812">Transmembrane</keyword>
<keyword evidence="6" id="KW-0418">Kinase</keyword>
<dbReference type="Gene3D" id="3.30.200.20">
    <property type="entry name" value="Phosphorylase Kinase, domain 1"/>
    <property type="match status" value="1"/>
</dbReference>
<keyword evidence="1" id="KW-0547">Nucleotide-binding</keyword>
<proteinExistence type="predicted"/>
<evidence type="ECO:0000256" key="2">
    <source>
        <dbReference type="ARBA" id="ARBA00022840"/>
    </source>
</evidence>
<feature type="transmembrane region" description="Helical" evidence="4">
    <location>
        <begin position="12"/>
        <end position="36"/>
    </location>
</feature>
<feature type="domain" description="Protein kinase" evidence="5">
    <location>
        <begin position="609"/>
        <end position="913"/>
    </location>
</feature>
<evidence type="ECO:0000259" key="5">
    <source>
        <dbReference type="PROSITE" id="PS50011"/>
    </source>
</evidence>
<dbReference type="Gene3D" id="1.10.510.10">
    <property type="entry name" value="Transferase(Phosphotransferase) domain 1"/>
    <property type="match status" value="1"/>
</dbReference>
<evidence type="ECO:0000313" key="6">
    <source>
        <dbReference type="EMBL" id="KAK7045071.1"/>
    </source>
</evidence>
<dbReference type="InterPro" id="IPR050198">
    <property type="entry name" value="Non-receptor_tyrosine_kinases"/>
</dbReference>
<dbReference type="PANTHER" id="PTHR24418">
    <property type="entry name" value="TYROSINE-PROTEIN KINASE"/>
    <property type="match status" value="1"/>
</dbReference>
<accession>A0AAW0CYP8</accession>
<dbReference type="Pfam" id="PF07714">
    <property type="entry name" value="PK_Tyr_Ser-Thr"/>
    <property type="match status" value="2"/>
</dbReference>
<name>A0AAW0CYP8_9AGAR</name>
<dbReference type="PROSITE" id="PS50011">
    <property type="entry name" value="PROTEIN_KINASE_DOM"/>
    <property type="match status" value="1"/>
</dbReference>
<comment type="caution">
    <text evidence="6">The sequence shown here is derived from an EMBL/GenBank/DDBJ whole genome shotgun (WGS) entry which is preliminary data.</text>
</comment>
<dbReference type="InterPro" id="IPR011009">
    <property type="entry name" value="Kinase-like_dom_sf"/>
</dbReference>
<keyword evidence="6" id="KW-0808">Transferase</keyword>
<feature type="region of interest" description="Disordered" evidence="3">
    <location>
        <begin position="832"/>
        <end position="852"/>
    </location>
</feature>
<evidence type="ECO:0000313" key="7">
    <source>
        <dbReference type="Proteomes" id="UP001362999"/>
    </source>
</evidence>
<sequence>MQLKQLGLPPAVYATIHGPASLLAAVLLPTASHSLFEKLWRGQDQLNLLFLPLYASFVLRALQGTLIVLGNYYYKSQYFWMRIDTGCSYYIGLDVQDMSLLHIYIIYNDVLCFAEILFMDRFRQYVLESMVFNAAEFFVACDSLSRDSELPLDFMLRQNSPLKTFRKWFSAIFQRRRTGEITLPEGDETLGLLHNSSVVPTEPHSPIPVPPALAQIAQHWLTASGTNHRALWITTSTLAAYDSIAREVSAVLPCGTAIVDVSQARAVFWPLVQGLICASTSYREELGINPPSQFRHFFPLFSFYMSTFASYEPYRAPWPNSEDTSYLLGDIICEPLLQRHERLKRPFNRATLIIRGLTSIEQVQELYYTISTLDHMLGDLCAVINIVVLGPPHFLQIVSDPHRHMMAHLSTLYISESGLTVYSEQLPPPPPLAENLYLLLVNVIQWTGGFDAERAWLKAQDIARVSRDTVVPDLDVSFENITDPSLMVTTEQILACLQGAYRDRKAIFEALRELPGIPMAYHLTNLAKDNAKIARYLEYVFHIDIASMSEEAGQAVLNLLHDVLNTDFLENDSIPSPEIFNRKAQALLNALTLQLERLPEHLTVTGVVLSNEHPLKHGGFSEIYHGKWMLGTTGEYDVALKVLKTFRNNNHNSTAGIPQQLFREALVWRYLRHPNIAPFIGVDSVTFESPALVSPWCAQGSLLKYISRHAPVADYALEMRNILIEDEGRPCLTDFGLTRLVGDADAFSQKDAEKPSGSTRWMAPELFKPPFRSSTASDVWAFACVCCEIWTEGQHPWNFVDPDTGVIATLADLNDSDLLGEPTLSEFDALEPSLAESSSPTPMGPKRPYLAQPFDSQGSSMSNSLWELVLWCWSIPSADRPTVSVVVGVLSQIRKAERNVRRRTRPETGNPFVVS</sequence>
<reference evidence="6 7" key="1">
    <citation type="journal article" date="2024" name="J Genomics">
        <title>Draft genome sequencing and assembly of Favolaschia claudopus CIRM-BRFM 2984 isolated from oak limbs.</title>
        <authorList>
            <person name="Navarro D."/>
            <person name="Drula E."/>
            <person name="Chaduli D."/>
            <person name="Cazenave R."/>
            <person name="Ahrendt S."/>
            <person name="Wang J."/>
            <person name="Lipzen A."/>
            <person name="Daum C."/>
            <person name="Barry K."/>
            <person name="Grigoriev I.V."/>
            <person name="Favel A."/>
            <person name="Rosso M.N."/>
            <person name="Martin F."/>
        </authorList>
    </citation>
    <scope>NUCLEOTIDE SEQUENCE [LARGE SCALE GENOMIC DNA]</scope>
    <source>
        <strain evidence="6 7">CIRM-BRFM 2984</strain>
    </source>
</reference>
<feature type="transmembrane region" description="Helical" evidence="4">
    <location>
        <begin position="48"/>
        <end position="74"/>
    </location>
</feature>
<dbReference type="SUPFAM" id="SSF56112">
    <property type="entry name" value="Protein kinase-like (PK-like)"/>
    <property type="match status" value="1"/>
</dbReference>
<dbReference type="Proteomes" id="UP001362999">
    <property type="component" value="Unassembled WGS sequence"/>
</dbReference>